<keyword evidence="1" id="KW-1133">Transmembrane helix</keyword>
<protein>
    <submittedName>
        <fullName evidence="2">Uncharacterized protein</fullName>
    </submittedName>
</protein>
<gene>
    <name evidence="2" type="ORF">J2Z32_000781</name>
</gene>
<dbReference type="Proteomes" id="UP001519272">
    <property type="component" value="Unassembled WGS sequence"/>
</dbReference>
<evidence type="ECO:0000256" key="1">
    <source>
        <dbReference type="SAM" id="Phobius"/>
    </source>
</evidence>
<evidence type="ECO:0000313" key="3">
    <source>
        <dbReference type="Proteomes" id="UP001519272"/>
    </source>
</evidence>
<feature type="transmembrane region" description="Helical" evidence="1">
    <location>
        <begin position="36"/>
        <end position="54"/>
    </location>
</feature>
<keyword evidence="1" id="KW-0812">Transmembrane</keyword>
<dbReference type="RefSeq" id="WP_210087832.1">
    <property type="nucleotide sequence ID" value="NZ_JAGGKG010000002.1"/>
</dbReference>
<proteinExistence type="predicted"/>
<dbReference type="EMBL" id="JAGGKG010000002">
    <property type="protein sequence ID" value="MBP1904164.1"/>
    <property type="molecule type" value="Genomic_DNA"/>
</dbReference>
<evidence type="ECO:0000313" key="2">
    <source>
        <dbReference type="EMBL" id="MBP1904164.1"/>
    </source>
</evidence>
<name>A0ABS4FNK3_9BACL</name>
<reference evidence="2 3" key="1">
    <citation type="submission" date="2021-03" db="EMBL/GenBank/DDBJ databases">
        <title>Genomic Encyclopedia of Type Strains, Phase IV (KMG-IV): sequencing the most valuable type-strain genomes for metagenomic binning, comparative biology and taxonomic classification.</title>
        <authorList>
            <person name="Goeker M."/>
        </authorList>
    </citation>
    <scope>NUCLEOTIDE SEQUENCE [LARGE SCALE GENOMIC DNA]</scope>
    <source>
        <strain evidence="2 3">DSM 14349</strain>
    </source>
</reference>
<sequence length="143" mass="15655">MSGKVKYYLLIGFIGFLITFAVSSGSNLLATSLLRGGLAFIAWTALAFVGSWMLNFMREHGETSEESQMLAAISEQVKGGNLDLTTPDESDEINDLLKQPIEGAIPSAHHEDFAPLNPPKLVKTPNDNDPEELVKVVRHLTEE</sequence>
<feature type="transmembrane region" description="Helical" evidence="1">
    <location>
        <begin position="7"/>
        <end position="30"/>
    </location>
</feature>
<keyword evidence="1" id="KW-0472">Membrane</keyword>
<comment type="caution">
    <text evidence="2">The sequence shown here is derived from an EMBL/GenBank/DDBJ whole genome shotgun (WGS) entry which is preliminary data.</text>
</comment>
<accession>A0ABS4FNK3</accession>
<keyword evidence="3" id="KW-1185">Reference proteome</keyword>
<organism evidence="2 3">
    <name type="scientific">Paenibacillus turicensis</name>
    <dbReference type="NCBI Taxonomy" id="160487"/>
    <lineage>
        <taxon>Bacteria</taxon>
        <taxon>Bacillati</taxon>
        <taxon>Bacillota</taxon>
        <taxon>Bacilli</taxon>
        <taxon>Bacillales</taxon>
        <taxon>Paenibacillaceae</taxon>
        <taxon>Paenibacillus</taxon>
    </lineage>
</organism>